<evidence type="ECO:0000313" key="2">
    <source>
        <dbReference type="Proteomes" id="UP000215914"/>
    </source>
</evidence>
<evidence type="ECO:0000313" key="1">
    <source>
        <dbReference type="EMBL" id="KAF5759382.1"/>
    </source>
</evidence>
<name>A0A9K3DPU3_HELAN</name>
<accession>A0A9K3DPU3</accession>
<protein>
    <submittedName>
        <fullName evidence="1">Uncharacterized protein</fullName>
    </submittedName>
</protein>
<reference evidence="1" key="2">
    <citation type="submission" date="2020-06" db="EMBL/GenBank/DDBJ databases">
        <title>Helianthus annuus Genome sequencing and assembly Release 2.</title>
        <authorList>
            <person name="Gouzy J."/>
            <person name="Langlade N."/>
            <person name="Munos S."/>
        </authorList>
    </citation>
    <scope>NUCLEOTIDE SEQUENCE</scope>
    <source>
        <tissue evidence="1">Leaves</tissue>
    </source>
</reference>
<organism evidence="1 2">
    <name type="scientific">Helianthus annuus</name>
    <name type="common">Common sunflower</name>
    <dbReference type="NCBI Taxonomy" id="4232"/>
    <lineage>
        <taxon>Eukaryota</taxon>
        <taxon>Viridiplantae</taxon>
        <taxon>Streptophyta</taxon>
        <taxon>Embryophyta</taxon>
        <taxon>Tracheophyta</taxon>
        <taxon>Spermatophyta</taxon>
        <taxon>Magnoliopsida</taxon>
        <taxon>eudicotyledons</taxon>
        <taxon>Gunneridae</taxon>
        <taxon>Pentapetalae</taxon>
        <taxon>asterids</taxon>
        <taxon>campanulids</taxon>
        <taxon>Asterales</taxon>
        <taxon>Asteraceae</taxon>
        <taxon>Asteroideae</taxon>
        <taxon>Heliantheae alliance</taxon>
        <taxon>Heliantheae</taxon>
        <taxon>Helianthus</taxon>
    </lineage>
</organism>
<dbReference type="Proteomes" id="UP000215914">
    <property type="component" value="Unassembled WGS sequence"/>
</dbReference>
<reference evidence="1" key="1">
    <citation type="journal article" date="2017" name="Nature">
        <title>The sunflower genome provides insights into oil metabolism, flowering and Asterid evolution.</title>
        <authorList>
            <person name="Badouin H."/>
            <person name="Gouzy J."/>
            <person name="Grassa C.J."/>
            <person name="Murat F."/>
            <person name="Staton S.E."/>
            <person name="Cottret L."/>
            <person name="Lelandais-Briere C."/>
            <person name="Owens G.L."/>
            <person name="Carrere S."/>
            <person name="Mayjonade B."/>
            <person name="Legrand L."/>
            <person name="Gill N."/>
            <person name="Kane N.C."/>
            <person name="Bowers J.E."/>
            <person name="Hubner S."/>
            <person name="Bellec A."/>
            <person name="Berard A."/>
            <person name="Berges H."/>
            <person name="Blanchet N."/>
            <person name="Boniface M.C."/>
            <person name="Brunel D."/>
            <person name="Catrice O."/>
            <person name="Chaidir N."/>
            <person name="Claudel C."/>
            <person name="Donnadieu C."/>
            <person name="Faraut T."/>
            <person name="Fievet G."/>
            <person name="Helmstetter N."/>
            <person name="King M."/>
            <person name="Knapp S.J."/>
            <person name="Lai Z."/>
            <person name="Le Paslier M.C."/>
            <person name="Lippi Y."/>
            <person name="Lorenzon L."/>
            <person name="Mandel J.R."/>
            <person name="Marage G."/>
            <person name="Marchand G."/>
            <person name="Marquand E."/>
            <person name="Bret-Mestries E."/>
            <person name="Morien E."/>
            <person name="Nambeesan S."/>
            <person name="Nguyen T."/>
            <person name="Pegot-Espagnet P."/>
            <person name="Pouilly N."/>
            <person name="Raftis F."/>
            <person name="Sallet E."/>
            <person name="Schiex T."/>
            <person name="Thomas J."/>
            <person name="Vandecasteele C."/>
            <person name="Vares D."/>
            <person name="Vear F."/>
            <person name="Vautrin S."/>
            <person name="Crespi M."/>
            <person name="Mangin B."/>
            <person name="Burke J.M."/>
            <person name="Salse J."/>
            <person name="Munos S."/>
            <person name="Vincourt P."/>
            <person name="Rieseberg L.H."/>
            <person name="Langlade N.B."/>
        </authorList>
    </citation>
    <scope>NUCLEOTIDE SEQUENCE</scope>
    <source>
        <tissue evidence="1">Leaves</tissue>
    </source>
</reference>
<sequence length="76" mass="8073">MSRYSSDFASCSARVLVLLQCGSDSVCESTQIQRSGDLGVPSSQTSTLVNTWIIGRLSDSVSILATPFLCLPLFGV</sequence>
<dbReference type="Gramene" id="mRNA:HanXRQr2_Chr16g0740611">
    <property type="protein sequence ID" value="mRNA:HanXRQr2_Chr16g0740611"/>
    <property type="gene ID" value="HanXRQr2_Chr16g0740611"/>
</dbReference>
<gene>
    <name evidence="1" type="ORF">HanXRQr2_Chr16g0740611</name>
</gene>
<dbReference type="EMBL" id="MNCJ02000331">
    <property type="protein sequence ID" value="KAF5759382.1"/>
    <property type="molecule type" value="Genomic_DNA"/>
</dbReference>
<proteinExistence type="predicted"/>
<comment type="caution">
    <text evidence="1">The sequence shown here is derived from an EMBL/GenBank/DDBJ whole genome shotgun (WGS) entry which is preliminary data.</text>
</comment>
<keyword evidence="2" id="KW-1185">Reference proteome</keyword>
<dbReference type="AlphaFoldDB" id="A0A9K3DPU3"/>